<evidence type="ECO:0000313" key="2">
    <source>
        <dbReference type="EMBL" id="MBT1156295.1"/>
    </source>
</evidence>
<dbReference type="Gene3D" id="3.10.450.50">
    <property type="match status" value="1"/>
</dbReference>
<gene>
    <name evidence="2" type="ORF">J1C56_11905</name>
</gene>
<accession>A0A9X1AAI1</accession>
<dbReference type="EMBL" id="JAFLWW010000003">
    <property type="protein sequence ID" value="MBT1156295.1"/>
    <property type="molecule type" value="Genomic_DNA"/>
</dbReference>
<dbReference type="Proteomes" id="UP001138921">
    <property type="component" value="Unassembled WGS sequence"/>
</dbReference>
<evidence type="ECO:0000313" key="3">
    <source>
        <dbReference type="Proteomes" id="UP001138921"/>
    </source>
</evidence>
<name>A0A9X1AAI1_9HYPH</name>
<dbReference type="RefSeq" id="WP_214389308.1">
    <property type="nucleotide sequence ID" value="NZ_JAFLWW010000003.1"/>
</dbReference>
<feature type="domain" description="DUF4440" evidence="1">
    <location>
        <begin position="7"/>
        <end position="113"/>
    </location>
</feature>
<dbReference type="AlphaFoldDB" id="A0A9X1AAI1"/>
<organism evidence="2 3">
    <name type="scientific">Aminobacter anthyllidis</name>
    <dbReference type="NCBI Taxonomy" id="1035067"/>
    <lineage>
        <taxon>Bacteria</taxon>
        <taxon>Pseudomonadati</taxon>
        <taxon>Pseudomonadota</taxon>
        <taxon>Alphaproteobacteria</taxon>
        <taxon>Hyphomicrobiales</taxon>
        <taxon>Phyllobacteriaceae</taxon>
        <taxon>Aminobacter</taxon>
    </lineage>
</organism>
<comment type="caution">
    <text evidence="2">The sequence shown here is derived from an EMBL/GenBank/DDBJ whole genome shotgun (WGS) entry which is preliminary data.</text>
</comment>
<proteinExistence type="predicted"/>
<dbReference type="SUPFAM" id="SSF54427">
    <property type="entry name" value="NTF2-like"/>
    <property type="match status" value="1"/>
</dbReference>
<dbReference type="InterPro" id="IPR027843">
    <property type="entry name" value="DUF4440"/>
</dbReference>
<dbReference type="InterPro" id="IPR032710">
    <property type="entry name" value="NTF2-like_dom_sf"/>
</dbReference>
<reference evidence="2" key="2">
    <citation type="submission" date="2021-03" db="EMBL/GenBank/DDBJ databases">
        <authorList>
            <person name="Artuso I."/>
            <person name="Turrini P."/>
            <person name="Pirolo M."/>
            <person name="Lugli G.A."/>
            <person name="Ventura M."/>
            <person name="Visca P."/>
        </authorList>
    </citation>
    <scope>NUCLEOTIDE SEQUENCE</scope>
    <source>
        <strain evidence="2">LMG 26462</strain>
    </source>
</reference>
<dbReference type="Pfam" id="PF14534">
    <property type="entry name" value="DUF4440"/>
    <property type="match status" value="1"/>
</dbReference>
<evidence type="ECO:0000259" key="1">
    <source>
        <dbReference type="Pfam" id="PF14534"/>
    </source>
</evidence>
<reference evidence="2" key="1">
    <citation type="journal article" date="2021" name="Microorganisms">
        <title>Phylogenomic Reconstruction and Metabolic Potential of the Genus Aminobacter.</title>
        <authorList>
            <person name="Artuso I."/>
            <person name="Turrini P."/>
            <person name="Pirolo M."/>
            <person name="Lugli G.A."/>
            <person name="Ventura M."/>
            <person name="Visca P."/>
        </authorList>
    </citation>
    <scope>NUCLEOTIDE SEQUENCE</scope>
    <source>
        <strain evidence="2">LMG 26462</strain>
    </source>
</reference>
<keyword evidence="3" id="KW-1185">Reference proteome</keyword>
<sequence length="133" mass="14354">MDDRSEIVELALAWAEAIVANDAAAIGHFMTDDWVIVGPDGATSKTDFLALVASGDLTHDMMRTASEPRVELYGATAVYTARVVNSGHFRGQRFTADEWTSDVFARHGTGWKCVLSHVTPASRQDGSGAELNI</sequence>
<protein>
    <submittedName>
        <fullName evidence="2">Nuclear transport factor 2 family protein</fullName>
    </submittedName>
</protein>